<proteinExistence type="predicted"/>
<organism evidence="3 4">
    <name type="scientific">Trypanosoma cruzi</name>
    <dbReference type="NCBI Taxonomy" id="5693"/>
    <lineage>
        <taxon>Eukaryota</taxon>
        <taxon>Discoba</taxon>
        <taxon>Euglenozoa</taxon>
        <taxon>Kinetoplastea</taxon>
        <taxon>Metakinetoplastina</taxon>
        <taxon>Trypanosomatida</taxon>
        <taxon>Trypanosomatidae</taxon>
        <taxon>Trypanosoma</taxon>
        <taxon>Schizotrypanum</taxon>
    </lineage>
</organism>
<evidence type="ECO:0000313" key="4">
    <source>
        <dbReference type="Proteomes" id="UP000246078"/>
    </source>
</evidence>
<dbReference type="Pfam" id="PF01456">
    <property type="entry name" value="Mucin"/>
    <property type="match status" value="1"/>
</dbReference>
<dbReference type="VEuPathDB" id="TriTrypDB:TcCL_Unassigned04710"/>
<feature type="compositionally biased region" description="Basic and acidic residues" evidence="1">
    <location>
        <begin position="90"/>
        <end position="99"/>
    </location>
</feature>
<gene>
    <name evidence="3" type="ORF">C3747_27g78</name>
</gene>
<feature type="compositionally biased region" description="Low complexity" evidence="1">
    <location>
        <begin position="53"/>
        <end position="70"/>
    </location>
</feature>
<name>A0A2V2X4R9_TRYCR</name>
<feature type="chain" id="PRO_5030059020" evidence="2">
    <location>
        <begin position="36"/>
        <end position="170"/>
    </location>
</feature>
<dbReference type="Proteomes" id="UP000246078">
    <property type="component" value="Unassembled WGS sequence"/>
</dbReference>
<dbReference type="VEuPathDB" id="TriTrypDB:TcCLB.507637.30"/>
<keyword evidence="2" id="KW-0732">Signal</keyword>
<dbReference type="EMBL" id="PRFC01000027">
    <property type="protein sequence ID" value="PWV15816.1"/>
    <property type="molecule type" value="Genomic_DNA"/>
</dbReference>
<dbReference type="VEuPathDB" id="TriTrypDB:C3747_27g78"/>
<feature type="signal peptide" evidence="2">
    <location>
        <begin position="1"/>
        <end position="35"/>
    </location>
</feature>
<feature type="region of interest" description="Disordered" evidence="1">
    <location>
        <begin position="47"/>
        <end position="143"/>
    </location>
</feature>
<dbReference type="InterPro" id="IPR000458">
    <property type="entry name" value="Tryp_mucin"/>
</dbReference>
<protein>
    <submittedName>
        <fullName evidence="3">Putative mucin TcMUCII</fullName>
    </submittedName>
</protein>
<sequence>MTTLTIMMMKCRLLCALLVLALCCCSSVWVADAEAAEGLNNTDVSVAGPPSISPSTATGQSGSSGTGSAPDKGNNAPGTTGDPRLTADQTNEKAKDHAETTTTTTTTKPPTTTTTTTTQAPITTTTEAPAVSTTRAPSRLREMDGSLSSSARVCAPLVLAAFALAYTTVG</sequence>
<evidence type="ECO:0000313" key="3">
    <source>
        <dbReference type="EMBL" id="PWV15816.1"/>
    </source>
</evidence>
<feature type="compositionally biased region" description="Low complexity" evidence="1">
    <location>
        <begin position="100"/>
        <end position="134"/>
    </location>
</feature>
<accession>A0A2V2X4R9</accession>
<comment type="caution">
    <text evidence="3">The sequence shown here is derived from an EMBL/GenBank/DDBJ whole genome shotgun (WGS) entry which is preliminary data.</text>
</comment>
<reference evidence="3 4" key="1">
    <citation type="journal article" date="2018" name="Microb. Genom.">
        <title>Expanding an expanded genome: long-read sequencing of Trypanosoma cruzi.</title>
        <authorList>
            <person name="Berna L."/>
            <person name="Rodriguez M."/>
            <person name="Chiribao M.L."/>
            <person name="Parodi-Talice A."/>
            <person name="Pita S."/>
            <person name="Rijo G."/>
            <person name="Alvarez-Valin F."/>
            <person name="Robello C."/>
        </authorList>
    </citation>
    <scope>NUCLEOTIDE SEQUENCE [LARGE SCALE GENOMIC DNA]</scope>
    <source>
        <strain evidence="3 4">TCC</strain>
    </source>
</reference>
<dbReference type="AlphaFoldDB" id="A0A2V2X4R9"/>
<dbReference type="VEuPathDB" id="TriTrypDB:TcCLB.503507.50"/>
<evidence type="ECO:0000256" key="2">
    <source>
        <dbReference type="SAM" id="SignalP"/>
    </source>
</evidence>
<evidence type="ECO:0000256" key="1">
    <source>
        <dbReference type="SAM" id="MobiDB-lite"/>
    </source>
</evidence>